<accession>A0ABQ9GFV9</accession>
<evidence type="ECO:0000313" key="1">
    <source>
        <dbReference type="EMBL" id="KAJ8870076.1"/>
    </source>
</evidence>
<organism evidence="1 2">
    <name type="scientific">Dryococelus australis</name>
    <dbReference type="NCBI Taxonomy" id="614101"/>
    <lineage>
        <taxon>Eukaryota</taxon>
        <taxon>Metazoa</taxon>
        <taxon>Ecdysozoa</taxon>
        <taxon>Arthropoda</taxon>
        <taxon>Hexapoda</taxon>
        <taxon>Insecta</taxon>
        <taxon>Pterygota</taxon>
        <taxon>Neoptera</taxon>
        <taxon>Polyneoptera</taxon>
        <taxon>Phasmatodea</taxon>
        <taxon>Verophasmatodea</taxon>
        <taxon>Anareolatae</taxon>
        <taxon>Phasmatidae</taxon>
        <taxon>Eurycanthinae</taxon>
        <taxon>Dryococelus</taxon>
    </lineage>
</organism>
<dbReference type="Proteomes" id="UP001159363">
    <property type="component" value="Chromosome 12"/>
</dbReference>
<evidence type="ECO:0000313" key="2">
    <source>
        <dbReference type="Proteomes" id="UP001159363"/>
    </source>
</evidence>
<proteinExistence type="predicted"/>
<dbReference type="EMBL" id="JARBHB010000013">
    <property type="protein sequence ID" value="KAJ8870076.1"/>
    <property type="molecule type" value="Genomic_DNA"/>
</dbReference>
<protein>
    <submittedName>
        <fullName evidence="1">Uncharacterized protein</fullName>
    </submittedName>
</protein>
<sequence>MSNPRTHRSGDGRGGWPCAERHGCLSRASAILVLRQSSCCLDATLDLSTSPGFGMPAALHVCNQAHLIRNTHSSSDLRAVIPIASHRGEPGSVPGRVTGFSHVLIVPDNVVGRRVFGDLPFSPVPSFRCCSILTSIALIGSQDLAGFNRRAVENTEEKMSLVPRTPAAHASKMASLTSNARAVASARGDPRSSSAVTLQFLYTFSGITWADYSPPSKSNRVRFPARSLPGFPDVGTVPNDASGRRVSSGISRVLCTCIAALLHTHTASQISPLHPQGAVSIAIFTASILAVADFPPAAHFSGDLILLAHRLLLKVAISPELYTLVNARHFSLPCLFVRLYVRVKSCNDLVLPPGSSPHEGTPQRLMVWRIENLHVSAAKIWNVPLSLSPAERGKGNRNQNVLQINTEIQSAEVQGQGRFPVIRTDNVTGTAKTRPSLFSLSRRGRLKGLSALGCQPHPLRVNHHVQGFPQVPEYFGFAYDKTIPEKTCQISTACENLASDPAGNRTRFAYLKLGSGAGRVAFVRGPRYMAGVTNRHVNNVGVGGERLEKTPAKGEIAPEEGWGWARGGGVHTPLVSGLHPPNLLNTRPGLLAPALAAARPALSGFLFRRAVGTAARTQYADGQQGFHVHETSRTLREAGGFSRAFPSPSLAFRRFSGIISFHLHRLFIIKNVVSPLKVPYVHSALREHCTPVQSPARNGDGALVECASVTLIAPALLDQKIRKTMQSGPPNVDTPNISTTVADLEMRMTQSVLFTYSCEYSLTSRPHGLSRCCFFQTKNNWANEVTGTRGLRLSELAYNSQGRGSGK</sequence>
<gene>
    <name evidence="1" type="ORF">PR048_029087</name>
</gene>
<reference evidence="1 2" key="1">
    <citation type="submission" date="2023-02" db="EMBL/GenBank/DDBJ databases">
        <title>LHISI_Scaffold_Assembly.</title>
        <authorList>
            <person name="Stuart O.P."/>
            <person name="Cleave R."/>
            <person name="Magrath M.J.L."/>
            <person name="Mikheyev A.S."/>
        </authorList>
    </citation>
    <scope>NUCLEOTIDE SEQUENCE [LARGE SCALE GENOMIC DNA]</scope>
    <source>
        <strain evidence="1">Daus_M_001</strain>
        <tissue evidence="1">Leg muscle</tissue>
    </source>
</reference>
<comment type="caution">
    <text evidence="1">The sequence shown here is derived from an EMBL/GenBank/DDBJ whole genome shotgun (WGS) entry which is preliminary data.</text>
</comment>
<keyword evidence="2" id="KW-1185">Reference proteome</keyword>
<name>A0ABQ9GFV9_9NEOP</name>